<dbReference type="GO" id="GO:0022841">
    <property type="term" value="F:potassium ion leak channel activity"/>
    <property type="evidence" value="ECO:0007669"/>
    <property type="project" value="TreeGrafter"/>
</dbReference>
<evidence type="ECO:0000256" key="1">
    <source>
        <dbReference type="ARBA" id="ARBA00004141"/>
    </source>
</evidence>
<dbReference type="InterPro" id="IPR003280">
    <property type="entry name" value="2pore_dom_K_chnl"/>
</dbReference>
<feature type="domain" description="Potassium channel" evidence="10">
    <location>
        <begin position="196"/>
        <end position="265"/>
    </location>
</feature>
<evidence type="ECO:0000256" key="8">
    <source>
        <dbReference type="RuleBase" id="RU003857"/>
    </source>
</evidence>
<feature type="transmembrane region" description="Helical" evidence="9">
    <location>
        <begin position="24"/>
        <end position="45"/>
    </location>
</feature>
<organism evidence="11 12">
    <name type="scientific">Bursaphelenchus xylophilus</name>
    <name type="common">Pinewood nematode worm</name>
    <name type="synonym">Aphelenchoides xylophilus</name>
    <dbReference type="NCBI Taxonomy" id="6326"/>
    <lineage>
        <taxon>Eukaryota</taxon>
        <taxon>Metazoa</taxon>
        <taxon>Ecdysozoa</taxon>
        <taxon>Nematoda</taxon>
        <taxon>Chromadorea</taxon>
        <taxon>Rhabditida</taxon>
        <taxon>Tylenchina</taxon>
        <taxon>Tylenchomorpha</taxon>
        <taxon>Aphelenchoidea</taxon>
        <taxon>Aphelenchoididae</taxon>
        <taxon>Bursaphelenchus</taxon>
    </lineage>
</organism>
<dbReference type="GO" id="GO:0015271">
    <property type="term" value="F:outward rectifier potassium channel activity"/>
    <property type="evidence" value="ECO:0007669"/>
    <property type="project" value="TreeGrafter"/>
</dbReference>
<proteinExistence type="inferred from homology"/>
<dbReference type="PANTHER" id="PTHR11003:SF345">
    <property type="entry name" value="TWIK FAMILY OF POTASSIUM CHANNELS PROTEIN 18"/>
    <property type="match status" value="1"/>
</dbReference>
<dbReference type="Gene3D" id="1.10.287.70">
    <property type="match status" value="1"/>
</dbReference>
<keyword evidence="7 8" id="KW-0407">Ion channel</keyword>
<dbReference type="SUPFAM" id="SSF81324">
    <property type="entry name" value="Voltage-gated potassium channels"/>
    <property type="match status" value="2"/>
</dbReference>
<accession>A0A1I7SSI2</accession>
<evidence type="ECO:0000259" key="10">
    <source>
        <dbReference type="Pfam" id="PF07885"/>
    </source>
</evidence>
<evidence type="ECO:0000256" key="4">
    <source>
        <dbReference type="ARBA" id="ARBA00022989"/>
    </source>
</evidence>
<reference evidence="12" key="1">
    <citation type="submission" date="2016-11" db="UniProtKB">
        <authorList>
            <consortium name="WormBaseParasite"/>
        </authorList>
    </citation>
    <scope>IDENTIFICATION</scope>
</reference>
<evidence type="ECO:0000313" key="12">
    <source>
        <dbReference type="WBParaSite" id="BXY_1599900.1"/>
    </source>
</evidence>
<dbReference type="eggNOG" id="KOG1418">
    <property type="taxonomic scope" value="Eukaryota"/>
</dbReference>
<dbReference type="GO" id="GO:0005886">
    <property type="term" value="C:plasma membrane"/>
    <property type="evidence" value="ECO:0007669"/>
    <property type="project" value="TreeGrafter"/>
</dbReference>
<sequence length="354" mass="41052">MVASNDDFPVLRRRRQKRSRKRRLWCPLFYIPFFIIFAVTSGYLIHILEYQESYDGDKDAMSKCNHFKQDITQIIQNQTDLSIVNEELDKFQKCMKAQVIVYGMTFKNSITYVLSVITTLGYGDLIPFTVAGRYATMVVSIIGIPLYISFTSDTAVLLSDIISCIVAILNRRFLHRHSNGSKTMNTLFLIILFMSYIHLVAAVFYMIERQQEWTYLESLYFTFTSMTLIGFGDYLPSRHLFPFVHLPFIALGQTMLAMNFYIITKQMRFVIPRRFSIFCLQVMLGKGTKETDDSDDECVQTNPMCIQVSDEEIKERSPLMKRVKQSIENILPWSEESGPIETSSHTYSAHARFS</sequence>
<dbReference type="PRINTS" id="PR01333">
    <property type="entry name" value="2POREKCHANEL"/>
</dbReference>
<evidence type="ECO:0000256" key="7">
    <source>
        <dbReference type="ARBA" id="ARBA00023303"/>
    </source>
</evidence>
<feature type="transmembrane region" description="Helical" evidence="9">
    <location>
        <begin position="243"/>
        <end position="264"/>
    </location>
</feature>
<dbReference type="WBParaSite" id="BXY_1599900.1">
    <property type="protein sequence ID" value="BXY_1599900.1"/>
    <property type="gene ID" value="BXY_1599900"/>
</dbReference>
<name>A0A1I7SSI2_BURXY</name>
<keyword evidence="3 8" id="KW-0812">Transmembrane</keyword>
<evidence type="ECO:0000256" key="2">
    <source>
        <dbReference type="ARBA" id="ARBA00022448"/>
    </source>
</evidence>
<dbReference type="PANTHER" id="PTHR11003">
    <property type="entry name" value="POTASSIUM CHANNEL, SUBFAMILY K"/>
    <property type="match status" value="1"/>
</dbReference>
<dbReference type="AlphaFoldDB" id="A0A1I7SSI2"/>
<dbReference type="Pfam" id="PF07885">
    <property type="entry name" value="Ion_trans_2"/>
    <property type="match status" value="2"/>
</dbReference>
<keyword evidence="6 9" id="KW-0472">Membrane</keyword>
<protein>
    <submittedName>
        <fullName evidence="12">Potassium channel subfamily K member 2</fullName>
    </submittedName>
</protein>
<dbReference type="GO" id="GO:0030322">
    <property type="term" value="P:stabilization of membrane potential"/>
    <property type="evidence" value="ECO:0007669"/>
    <property type="project" value="TreeGrafter"/>
</dbReference>
<dbReference type="InterPro" id="IPR013099">
    <property type="entry name" value="K_chnl_dom"/>
</dbReference>
<comment type="subcellular location">
    <subcellularLocation>
        <location evidence="1">Membrane</location>
        <topology evidence="1">Multi-pass membrane protein</topology>
    </subcellularLocation>
</comment>
<evidence type="ECO:0000313" key="11">
    <source>
        <dbReference type="Proteomes" id="UP000095284"/>
    </source>
</evidence>
<dbReference type="Proteomes" id="UP000095284">
    <property type="component" value="Unplaced"/>
</dbReference>
<feature type="transmembrane region" description="Helical" evidence="9">
    <location>
        <begin position="186"/>
        <end position="207"/>
    </location>
</feature>
<feature type="domain" description="Potassium channel" evidence="10">
    <location>
        <begin position="101"/>
        <end position="158"/>
    </location>
</feature>
<feature type="transmembrane region" description="Helical" evidence="9">
    <location>
        <begin position="219"/>
        <end position="237"/>
    </location>
</feature>
<evidence type="ECO:0000256" key="5">
    <source>
        <dbReference type="ARBA" id="ARBA00023065"/>
    </source>
</evidence>
<keyword evidence="5 8" id="KW-0406">Ion transport</keyword>
<feature type="transmembrane region" description="Helical" evidence="9">
    <location>
        <begin position="155"/>
        <end position="174"/>
    </location>
</feature>
<keyword evidence="2 8" id="KW-0813">Transport</keyword>
<comment type="similarity">
    <text evidence="8">Belongs to the two pore domain potassium channel (TC 1.A.1.8) family.</text>
</comment>
<evidence type="ECO:0000256" key="9">
    <source>
        <dbReference type="SAM" id="Phobius"/>
    </source>
</evidence>
<keyword evidence="4 9" id="KW-1133">Transmembrane helix</keyword>
<evidence type="ECO:0000256" key="3">
    <source>
        <dbReference type="ARBA" id="ARBA00022692"/>
    </source>
</evidence>
<evidence type="ECO:0000256" key="6">
    <source>
        <dbReference type="ARBA" id="ARBA00023136"/>
    </source>
</evidence>